<feature type="domain" description="ABC transporter" evidence="4">
    <location>
        <begin position="3"/>
        <end position="224"/>
    </location>
</feature>
<accession>A0ABS1H3N6</accession>
<sequence length="240" mass="27103">MQLELKNVKKQYHGNEILKGITVSFNSGKCYLLLGKNGVGKSTLAKCIAGDEYIDAGEMKVDTDVQNMHTLVSIQYQYFESYKYLKIREIIALFQKITQQAQFSKELFELLGLNECGHILLKNASGGQKKSLALFLAVLLNRPILVLDEPFADLDLLKKQRLMHFLETYTRENEKILIIISHEVAEFQRLFDYTLILHEGKIAEIGSTIALQEKYNHAALPGIEGVYYAVTGQILGGKIS</sequence>
<keyword evidence="1" id="KW-0813">Transport</keyword>
<dbReference type="PROSITE" id="PS50893">
    <property type="entry name" value="ABC_TRANSPORTER_2"/>
    <property type="match status" value="1"/>
</dbReference>
<dbReference type="Gene3D" id="3.40.50.300">
    <property type="entry name" value="P-loop containing nucleotide triphosphate hydrolases"/>
    <property type="match status" value="1"/>
</dbReference>
<dbReference type="Proteomes" id="UP000618943">
    <property type="component" value="Unassembled WGS sequence"/>
</dbReference>
<reference evidence="5 6" key="1">
    <citation type="submission" date="2020-12" db="EMBL/GenBank/DDBJ databases">
        <title>YIM B01967 draft genome.</title>
        <authorList>
            <person name="Yan X."/>
        </authorList>
    </citation>
    <scope>NUCLEOTIDE SEQUENCE [LARGE SCALE GENOMIC DNA]</scope>
    <source>
        <strain evidence="5 6">YIM B01967</strain>
    </source>
</reference>
<dbReference type="Pfam" id="PF00005">
    <property type="entry name" value="ABC_tran"/>
    <property type="match status" value="1"/>
</dbReference>
<evidence type="ECO:0000313" key="6">
    <source>
        <dbReference type="Proteomes" id="UP000618943"/>
    </source>
</evidence>
<organism evidence="5 6">
    <name type="scientific">Viridibacillus soli</name>
    <dbReference type="NCBI Taxonomy" id="2798301"/>
    <lineage>
        <taxon>Bacteria</taxon>
        <taxon>Bacillati</taxon>
        <taxon>Bacillota</taxon>
        <taxon>Bacilli</taxon>
        <taxon>Bacillales</taxon>
        <taxon>Caryophanaceae</taxon>
        <taxon>Viridibacillus</taxon>
    </lineage>
</organism>
<evidence type="ECO:0000259" key="4">
    <source>
        <dbReference type="PROSITE" id="PS50893"/>
    </source>
</evidence>
<keyword evidence="3 5" id="KW-0067">ATP-binding</keyword>
<dbReference type="InterPro" id="IPR003439">
    <property type="entry name" value="ABC_transporter-like_ATP-bd"/>
</dbReference>
<dbReference type="PANTHER" id="PTHR42939:SF1">
    <property type="entry name" value="ABC TRANSPORTER ATP-BINDING PROTEIN ALBC-RELATED"/>
    <property type="match status" value="1"/>
</dbReference>
<dbReference type="SUPFAM" id="SSF52540">
    <property type="entry name" value="P-loop containing nucleoside triphosphate hydrolases"/>
    <property type="match status" value="1"/>
</dbReference>
<dbReference type="EMBL" id="JAEOAH010000003">
    <property type="protein sequence ID" value="MBK3493911.1"/>
    <property type="molecule type" value="Genomic_DNA"/>
</dbReference>
<dbReference type="GO" id="GO:0005524">
    <property type="term" value="F:ATP binding"/>
    <property type="evidence" value="ECO:0007669"/>
    <property type="project" value="UniProtKB-KW"/>
</dbReference>
<dbReference type="SMART" id="SM00382">
    <property type="entry name" value="AAA"/>
    <property type="match status" value="1"/>
</dbReference>
<evidence type="ECO:0000256" key="2">
    <source>
        <dbReference type="ARBA" id="ARBA00022741"/>
    </source>
</evidence>
<dbReference type="RefSeq" id="WP_200747917.1">
    <property type="nucleotide sequence ID" value="NZ_JAEOAH010000003.1"/>
</dbReference>
<proteinExistence type="predicted"/>
<name>A0ABS1H3N6_9BACL</name>
<protein>
    <submittedName>
        <fullName evidence="5">ABC transporter ATP-binding protein</fullName>
    </submittedName>
</protein>
<gene>
    <name evidence="5" type="ORF">JFL43_03365</name>
</gene>
<evidence type="ECO:0000313" key="5">
    <source>
        <dbReference type="EMBL" id="MBK3493911.1"/>
    </source>
</evidence>
<keyword evidence="6" id="KW-1185">Reference proteome</keyword>
<dbReference type="PANTHER" id="PTHR42939">
    <property type="entry name" value="ABC TRANSPORTER ATP-BINDING PROTEIN ALBC-RELATED"/>
    <property type="match status" value="1"/>
</dbReference>
<evidence type="ECO:0000256" key="1">
    <source>
        <dbReference type="ARBA" id="ARBA00022448"/>
    </source>
</evidence>
<evidence type="ECO:0000256" key="3">
    <source>
        <dbReference type="ARBA" id="ARBA00022840"/>
    </source>
</evidence>
<comment type="caution">
    <text evidence="5">The sequence shown here is derived from an EMBL/GenBank/DDBJ whole genome shotgun (WGS) entry which is preliminary data.</text>
</comment>
<dbReference type="InterPro" id="IPR051782">
    <property type="entry name" value="ABC_Transporter_VariousFunc"/>
</dbReference>
<dbReference type="InterPro" id="IPR027417">
    <property type="entry name" value="P-loop_NTPase"/>
</dbReference>
<keyword evidence="2" id="KW-0547">Nucleotide-binding</keyword>
<dbReference type="InterPro" id="IPR003593">
    <property type="entry name" value="AAA+_ATPase"/>
</dbReference>